<name>A0A850EXC5_9BACL</name>
<organism evidence="1 2">
    <name type="scientific">Paenibacillus agri</name>
    <dbReference type="NCBI Taxonomy" id="2744309"/>
    <lineage>
        <taxon>Bacteria</taxon>
        <taxon>Bacillati</taxon>
        <taxon>Bacillota</taxon>
        <taxon>Bacilli</taxon>
        <taxon>Bacillales</taxon>
        <taxon>Paenibacillaceae</taxon>
        <taxon>Paenibacillus</taxon>
    </lineage>
</organism>
<dbReference type="RefSeq" id="WP_175374529.1">
    <property type="nucleotide sequence ID" value="NZ_JABWCS010000221.1"/>
</dbReference>
<evidence type="ECO:0000313" key="2">
    <source>
        <dbReference type="Proteomes" id="UP000564806"/>
    </source>
</evidence>
<accession>A0A850EXC5</accession>
<reference evidence="1" key="1">
    <citation type="submission" date="2020-06" db="EMBL/GenBank/DDBJ databases">
        <title>Paenibacillus sp. nov., isolated from soil.</title>
        <authorList>
            <person name="Seo Y.L."/>
        </authorList>
    </citation>
    <scope>NUCLEOTIDE SEQUENCE [LARGE SCALE GENOMIC DNA]</scope>
    <source>
        <strain evidence="1">JW14</strain>
    </source>
</reference>
<dbReference type="AlphaFoldDB" id="A0A850EXC5"/>
<proteinExistence type="predicted"/>
<keyword evidence="2" id="KW-1185">Reference proteome</keyword>
<sequence>MWKDDLLEKACSCGGDMTIHMHTLVYNTKIKITDVPVYNCEDCSRYEPLPAIKPALGELVQQLGREGTAGSKISLADGSEWAFVLKETFSKFSGEGLPELEAEIRKAVQSRIDLLLDIYRFAADSEDVEWMRETGDRLSQLTLRSTQIAK</sequence>
<comment type="caution">
    <text evidence="1">The sequence shown here is derived from an EMBL/GenBank/DDBJ whole genome shotgun (WGS) entry which is preliminary data.</text>
</comment>
<evidence type="ECO:0008006" key="3">
    <source>
        <dbReference type="Google" id="ProtNLM"/>
    </source>
</evidence>
<protein>
    <recommendedName>
        <fullName evidence="3">YgiT-type zinc finger protein</fullName>
    </recommendedName>
</protein>
<gene>
    <name evidence="1" type="ORF">HPT30_27920</name>
</gene>
<evidence type="ECO:0000313" key="1">
    <source>
        <dbReference type="EMBL" id="NUU64184.1"/>
    </source>
</evidence>
<dbReference type="EMBL" id="JABWCS010000221">
    <property type="protein sequence ID" value="NUU64184.1"/>
    <property type="molecule type" value="Genomic_DNA"/>
</dbReference>
<dbReference type="Proteomes" id="UP000564806">
    <property type="component" value="Unassembled WGS sequence"/>
</dbReference>